<evidence type="ECO:0000313" key="2">
    <source>
        <dbReference type="EMBL" id="MFC4305471.1"/>
    </source>
</evidence>
<dbReference type="EMBL" id="JBHSED010000040">
    <property type="protein sequence ID" value="MFC4305471.1"/>
    <property type="molecule type" value="Genomic_DNA"/>
</dbReference>
<comment type="caution">
    <text evidence="2">The sequence shown here is derived from an EMBL/GenBank/DDBJ whole genome shotgun (WGS) entry which is preliminary data.</text>
</comment>
<accession>A0ABV8SD29</accession>
<dbReference type="PANTHER" id="PTHR46211:SF14">
    <property type="entry name" value="GLYCEROPHOSPHODIESTER PHOSPHODIESTERASE"/>
    <property type="match status" value="1"/>
</dbReference>
<dbReference type="RefSeq" id="WP_204601084.1">
    <property type="nucleotide sequence ID" value="NZ_JBHSED010000040.1"/>
</dbReference>
<dbReference type="PANTHER" id="PTHR46211">
    <property type="entry name" value="GLYCEROPHOSPHORYL DIESTER PHOSPHODIESTERASE"/>
    <property type="match status" value="1"/>
</dbReference>
<dbReference type="Gene3D" id="3.20.20.190">
    <property type="entry name" value="Phosphatidylinositol (PI) phosphodiesterase"/>
    <property type="match status" value="1"/>
</dbReference>
<protein>
    <submittedName>
        <fullName evidence="2">Glycerophosphodiester phosphodiesterase</fullName>
    </submittedName>
</protein>
<dbReference type="Proteomes" id="UP001595755">
    <property type="component" value="Unassembled WGS sequence"/>
</dbReference>
<sequence length="251" mass="27919">MDQQSKASLHPCVAHRGFSGKAPENTMAAFRMALDMPQVNWMELDVHLSKDDVPVVIHDGLLDRTTSAKGRVVDYSAEELGRLDAGSWFDASYASEGVPTLDDVLALASGRCKLNIELKGDDADFDRLALRAVETIRSHGGENEHVITSFHPNILRAVRKHSPAIRIGLIIDERPDTLVEQLIELDCSYLSIGFRHINEKLLRQTADAAIETMAWTVNSASDLRRLASRPEAFQLCTNYPDRWLGAIEEGR</sequence>
<gene>
    <name evidence="2" type="ORF">ACFO1S_18740</name>
</gene>
<feature type="domain" description="GP-PDE" evidence="1">
    <location>
        <begin position="10"/>
        <end position="247"/>
    </location>
</feature>
<evidence type="ECO:0000313" key="3">
    <source>
        <dbReference type="Proteomes" id="UP001595755"/>
    </source>
</evidence>
<dbReference type="InterPro" id="IPR017946">
    <property type="entry name" value="PLC-like_Pdiesterase_TIM-brl"/>
</dbReference>
<dbReference type="InterPro" id="IPR030395">
    <property type="entry name" value="GP_PDE_dom"/>
</dbReference>
<keyword evidence="3" id="KW-1185">Reference proteome</keyword>
<dbReference type="SUPFAM" id="SSF51695">
    <property type="entry name" value="PLC-like phosphodiesterases"/>
    <property type="match status" value="1"/>
</dbReference>
<dbReference type="PROSITE" id="PS51704">
    <property type="entry name" value="GP_PDE"/>
    <property type="match status" value="1"/>
</dbReference>
<evidence type="ECO:0000259" key="1">
    <source>
        <dbReference type="PROSITE" id="PS51704"/>
    </source>
</evidence>
<proteinExistence type="predicted"/>
<organism evidence="2 3">
    <name type="scientific">Cohnella boryungensis</name>
    <dbReference type="NCBI Taxonomy" id="768479"/>
    <lineage>
        <taxon>Bacteria</taxon>
        <taxon>Bacillati</taxon>
        <taxon>Bacillota</taxon>
        <taxon>Bacilli</taxon>
        <taxon>Bacillales</taxon>
        <taxon>Paenibacillaceae</taxon>
        <taxon>Cohnella</taxon>
    </lineage>
</organism>
<name>A0ABV8SD29_9BACL</name>
<reference evidence="3" key="1">
    <citation type="journal article" date="2019" name="Int. J. Syst. Evol. Microbiol.">
        <title>The Global Catalogue of Microorganisms (GCM) 10K type strain sequencing project: providing services to taxonomists for standard genome sequencing and annotation.</title>
        <authorList>
            <consortium name="The Broad Institute Genomics Platform"/>
            <consortium name="The Broad Institute Genome Sequencing Center for Infectious Disease"/>
            <person name="Wu L."/>
            <person name="Ma J."/>
        </authorList>
    </citation>
    <scope>NUCLEOTIDE SEQUENCE [LARGE SCALE GENOMIC DNA]</scope>
    <source>
        <strain evidence="3">CGMCC 4.1641</strain>
    </source>
</reference>
<dbReference type="Pfam" id="PF03009">
    <property type="entry name" value="GDPD"/>
    <property type="match status" value="1"/>
</dbReference>